<evidence type="ECO:0000313" key="13">
    <source>
        <dbReference type="Proteomes" id="UP000677305"/>
    </source>
</evidence>
<feature type="transmembrane region" description="Helical" evidence="9">
    <location>
        <begin position="249"/>
        <end position="270"/>
    </location>
</feature>
<evidence type="ECO:0000313" key="12">
    <source>
        <dbReference type="EMBL" id="QUH28006.1"/>
    </source>
</evidence>
<evidence type="ECO:0000256" key="9">
    <source>
        <dbReference type="SAM" id="Phobius"/>
    </source>
</evidence>
<dbReference type="Gene3D" id="3.40.50.300">
    <property type="entry name" value="P-loop containing nucleotide triphosphate hydrolases"/>
    <property type="match status" value="1"/>
</dbReference>
<evidence type="ECO:0000256" key="2">
    <source>
        <dbReference type="ARBA" id="ARBA00022448"/>
    </source>
</evidence>
<proteinExistence type="predicted"/>
<dbReference type="GO" id="GO:0015421">
    <property type="term" value="F:ABC-type oligopeptide transporter activity"/>
    <property type="evidence" value="ECO:0007669"/>
    <property type="project" value="TreeGrafter"/>
</dbReference>
<keyword evidence="7 9" id="KW-1133">Transmembrane helix</keyword>
<keyword evidence="13" id="KW-1185">Reference proteome</keyword>
<keyword evidence="5" id="KW-0547">Nucleotide-binding</keyword>
<keyword evidence="3" id="KW-1003">Cell membrane</keyword>
<dbReference type="SMART" id="SM00382">
    <property type="entry name" value="AAA"/>
    <property type="match status" value="1"/>
</dbReference>
<keyword evidence="6 12" id="KW-0067">ATP-binding</keyword>
<evidence type="ECO:0000259" key="10">
    <source>
        <dbReference type="PROSITE" id="PS50893"/>
    </source>
</evidence>
<feature type="transmembrane region" description="Helical" evidence="9">
    <location>
        <begin position="21"/>
        <end position="40"/>
    </location>
</feature>
<dbReference type="InterPro" id="IPR011527">
    <property type="entry name" value="ABC1_TM_dom"/>
</dbReference>
<sequence length="592" mass="65262">MKQKSWVKTLFSFASRCKGKITISVICAIISVAGGIVPYFGVYKIICLFIDETPTLDKIIFWSIISIAGYLVQVLFYGISTTLSHISAYTILESIRLKIADKLMKAPLGTVLNEQIGNLKNIIVDRVEAIEIPLAHAIPELISNLLLPIGVFIFLCMIDWRMALASMITIPIAGIVLKRMMKTFSKQYDDYMKANNHINSVIVEYVEGIEVIKAFNQSTSSYEKFTKSVDSFKGYTLGWFRSTWKSLNFVGAVLPSTMLGTLPVGILLYLNGSLTPSEFTICLILSMGIVSPLMKFSIFVNDIKSMEYSVRDADMLLTLPELSIKKEPVSFKNYAIQLENVSFSYGRVDDTEEKMALSNVDISIPEGSFSALVGSSGGGKSTVARLIARFWDVNEGCIKIGGINIKDIPLNQLGNTITYVAQDNFLFNCSLMENIRLGKPKASDEEVFAAAKAACCDEFISKLEDGYNTNAGAAGKCLSGGEKQRISIARAILKDAPIVILDEATAFTDPENEHKIQKSIAALTKGKTLLVIAHRLSTIKDADQIIVMEKGNIVSNGKQGELLKSCPLYINMWNAHINSKSWTVSTKRKKEA</sequence>
<dbReference type="PROSITE" id="PS50893">
    <property type="entry name" value="ABC_TRANSPORTER_2"/>
    <property type="match status" value="1"/>
</dbReference>
<dbReference type="PANTHER" id="PTHR43394:SF1">
    <property type="entry name" value="ATP-BINDING CASSETTE SUB-FAMILY B MEMBER 10, MITOCHONDRIAL"/>
    <property type="match status" value="1"/>
</dbReference>
<dbReference type="InterPro" id="IPR036640">
    <property type="entry name" value="ABC1_TM_sf"/>
</dbReference>
<evidence type="ECO:0000259" key="11">
    <source>
        <dbReference type="PROSITE" id="PS50929"/>
    </source>
</evidence>
<dbReference type="AlphaFoldDB" id="A0A8J8M804"/>
<dbReference type="Proteomes" id="UP000677305">
    <property type="component" value="Chromosome"/>
</dbReference>
<gene>
    <name evidence="12" type="ORF">HYG85_03375</name>
</gene>
<dbReference type="InterPro" id="IPR017871">
    <property type="entry name" value="ABC_transporter-like_CS"/>
</dbReference>
<feature type="transmembrane region" description="Helical" evidence="9">
    <location>
        <begin position="160"/>
        <end position="177"/>
    </location>
</feature>
<dbReference type="Gene3D" id="1.20.1560.10">
    <property type="entry name" value="ABC transporter type 1, transmembrane domain"/>
    <property type="match status" value="1"/>
</dbReference>
<dbReference type="InterPro" id="IPR027417">
    <property type="entry name" value="P-loop_NTPase"/>
</dbReference>
<dbReference type="Pfam" id="PF00005">
    <property type="entry name" value="ABC_tran"/>
    <property type="match status" value="1"/>
</dbReference>
<dbReference type="KEGG" id="vgu:HYG85_03375"/>
<accession>A0A8J8M804</accession>
<dbReference type="PANTHER" id="PTHR43394">
    <property type="entry name" value="ATP-DEPENDENT PERMEASE MDL1, MITOCHONDRIAL"/>
    <property type="match status" value="1"/>
</dbReference>
<organism evidence="12 13">
    <name type="scientific">Vallitalea guaymasensis</name>
    <dbReference type="NCBI Taxonomy" id="1185412"/>
    <lineage>
        <taxon>Bacteria</taxon>
        <taxon>Bacillati</taxon>
        <taxon>Bacillota</taxon>
        <taxon>Clostridia</taxon>
        <taxon>Lachnospirales</taxon>
        <taxon>Vallitaleaceae</taxon>
        <taxon>Vallitalea</taxon>
    </lineage>
</organism>
<dbReference type="EMBL" id="CP058561">
    <property type="protein sequence ID" value="QUH28006.1"/>
    <property type="molecule type" value="Genomic_DNA"/>
</dbReference>
<evidence type="ECO:0000256" key="4">
    <source>
        <dbReference type="ARBA" id="ARBA00022692"/>
    </source>
</evidence>
<dbReference type="CDD" id="cd07346">
    <property type="entry name" value="ABC_6TM_exporters"/>
    <property type="match status" value="1"/>
</dbReference>
<dbReference type="RefSeq" id="WP_212692285.1">
    <property type="nucleotide sequence ID" value="NZ_CP058561.1"/>
</dbReference>
<dbReference type="FunFam" id="3.40.50.300:FF:000221">
    <property type="entry name" value="Multidrug ABC transporter ATP-binding protein"/>
    <property type="match status" value="1"/>
</dbReference>
<dbReference type="PROSITE" id="PS50929">
    <property type="entry name" value="ABC_TM1F"/>
    <property type="match status" value="1"/>
</dbReference>
<keyword evidence="2" id="KW-0813">Transport</keyword>
<evidence type="ECO:0000256" key="6">
    <source>
        <dbReference type="ARBA" id="ARBA00022840"/>
    </source>
</evidence>
<evidence type="ECO:0000256" key="7">
    <source>
        <dbReference type="ARBA" id="ARBA00022989"/>
    </source>
</evidence>
<dbReference type="InterPro" id="IPR003439">
    <property type="entry name" value="ABC_transporter-like_ATP-bd"/>
</dbReference>
<dbReference type="GO" id="GO:0005524">
    <property type="term" value="F:ATP binding"/>
    <property type="evidence" value="ECO:0007669"/>
    <property type="project" value="UniProtKB-KW"/>
</dbReference>
<dbReference type="SUPFAM" id="SSF90123">
    <property type="entry name" value="ABC transporter transmembrane region"/>
    <property type="match status" value="1"/>
</dbReference>
<keyword evidence="4 9" id="KW-0812">Transmembrane</keyword>
<evidence type="ECO:0000256" key="5">
    <source>
        <dbReference type="ARBA" id="ARBA00022741"/>
    </source>
</evidence>
<keyword evidence="8 9" id="KW-0472">Membrane</keyword>
<dbReference type="GO" id="GO:0005886">
    <property type="term" value="C:plasma membrane"/>
    <property type="evidence" value="ECO:0007669"/>
    <property type="project" value="UniProtKB-SubCell"/>
</dbReference>
<protein>
    <submittedName>
        <fullName evidence="12">ABC transporter ATP-binding protein</fullName>
    </submittedName>
</protein>
<comment type="subcellular location">
    <subcellularLocation>
        <location evidence="1">Cell membrane</location>
        <topology evidence="1">Multi-pass membrane protein</topology>
    </subcellularLocation>
</comment>
<reference evidence="12 13" key="1">
    <citation type="submission" date="2020-07" db="EMBL/GenBank/DDBJ databases">
        <title>Vallitalea guaymasensis genome.</title>
        <authorList>
            <person name="Postec A."/>
        </authorList>
    </citation>
    <scope>NUCLEOTIDE SEQUENCE [LARGE SCALE GENOMIC DNA]</scope>
    <source>
        <strain evidence="12 13">Ra1766G1</strain>
    </source>
</reference>
<dbReference type="SUPFAM" id="SSF52540">
    <property type="entry name" value="P-loop containing nucleoside triphosphate hydrolases"/>
    <property type="match status" value="1"/>
</dbReference>
<feature type="domain" description="ABC transmembrane type-1" evidence="11">
    <location>
        <begin position="23"/>
        <end position="305"/>
    </location>
</feature>
<name>A0A8J8M804_9FIRM</name>
<evidence type="ECO:0000256" key="1">
    <source>
        <dbReference type="ARBA" id="ARBA00004651"/>
    </source>
</evidence>
<dbReference type="InterPro" id="IPR039421">
    <property type="entry name" value="Type_1_exporter"/>
</dbReference>
<feature type="transmembrane region" description="Helical" evidence="9">
    <location>
        <begin position="276"/>
        <end position="296"/>
    </location>
</feature>
<dbReference type="Pfam" id="PF00664">
    <property type="entry name" value="ABC_membrane"/>
    <property type="match status" value="1"/>
</dbReference>
<feature type="transmembrane region" description="Helical" evidence="9">
    <location>
        <begin position="134"/>
        <end position="154"/>
    </location>
</feature>
<feature type="domain" description="ABC transporter" evidence="10">
    <location>
        <begin position="336"/>
        <end position="575"/>
    </location>
</feature>
<dbReference type="PROSITE" id="PS00211">
    <property type="entry name" value="ABC_TRANSPORTER_1"/>
    <property type="match status" value="1"/>
</dbReference>
<evidence type="ECO:0000256" key="8">
    <source>
        <dbReference type="ARBA" id="ARBA00023136"/>
    </source>
</evidence>
<feature type="transmembrane region" description="Helical" evidence="9">
    <location>
        <begin position="60"/>
        <end position="79"/>
    </location>
</feature>
<evidence type="ECO:0000256" key="3">
    <source>
        <dbReference type="ARBA" id="ARBA00022475"/>
    </source>
</evidence>
<dbReference type="InterPro" id="IPR003593">
    <property type="entry name" value="AAA+_ATPase"/>
</dbReference>
<dbReference type="GO" id="GO:0016887">
    <property type="term" value="F:ATP hydrolysis activity"/>
    <property type="evidence" value="ECO:0007669"/>
    <property type="project" value="InterPro"/>
</dbReference>